<dbReference type="PANTHER" id="PTHR30069:SF42">
    <property type="entry name" value="FERRIC AEROBACTIN RECEPTOR"/>
    <property type="match status" value="1"/>
</dbReference>
<dbReference type="AlphaFoldDB" id="A0A4Q7VUT2"/>
<evidence type="ECO:0000256" key="10">
    <source>
        <dbReference type="ARBA" id="ARBA00023170"/>
    </source>
</evidence>
<dbReference type="RefSeq" id="WP_242612193.1">
    <property type="nucleotide sequence ID" value="NZ_SHKO01000001.1"/>
</dbReference>
<comment type="subcellular location">
    <subcellularLocation>
        <location evidence="1 12">Cell outer membrane</location>
        <topology evidence="1 12">Multi-pass membrane protein</topology>
    </subcellularLocation>
</comment>
<keyword evidence="7" id="KW-0408">Iron</keyword>
<dbReference type="InterPro" id="IPR039426">
    <property type="entry name" value="TonB-dep_rcpt-like"/>
</dbReference>
<dbReference type="GO" id="GO:0009279">
    <property type="term" value="C:cell outer membrane"/>
    <property type="evidence" value="ECO:0007669"/>
    <property type="project" value="UniProtKB-SubCell"/>
</dbReference>
<evidence type="ECO:0000313" key="18">
    <source>
        <dbReference type="Proteomes" id="UP000293398"/>
    </source>
</evidence>
<evidence type="ECO:0000256" key="5">
    <source>
        <dbReference type="ARBA" id="ARBA00022496"/>
    </source>
</evidence>
<proteinExistence type="inferred from homology"/>
<dbReference type="GO" id="GO:0038023">
    <property type="term" value="F:signaling receptor activity"/>
    <property type="evidence" value="ECO:0007669"/>
    <property type="project" value="InterPro"/>
</dbReference>
<evidence type="ECO:0000256" key="1">
    <source>
        <dbReference type="ARBA" id="ARBA00004571"/>
    </source>
</evidence>
<dbReference type="NCBIfam" id="TIGR01783">
    <property type="entry name" value="TonB-siderophor"/>
    <property type="match status" value="1"/>
</dbReference>
<dbReference type="EMBL" id="SHKO01000001">
    <property type="protein sequence ID" value="RZU00391.1"/>
    <property type="molecule type" value="Genomic_DNA"/>
</dbReference>
<dbReference type="Gene3D" id="3.55.50.30">
    <property type="match status" value="1"/>
</dbReference>
<evidence type="ECO:0000256" key="4">
    <source>
        <dbReference type="ARBA" id="ARBA00022452"/>
    </source>
</evidence>
<reference evidence="17 18" key="1">
    <citation type="submission" date="2019-02" db="EMBL/GenBank/DDBJ databases">
        <title>Genomic Encyclopedia of Type Strains, Phase IV (KMG-IV): sequencing the most valuable type-strain genomes for metagenomic binning, comparative biology and taxonomic classification.</title>
        <authorList>
            <person name="Goeker M."/>
        </authorList>
    </citation>
    <scope>NUCLEOTIDE SEQUENCE [LARGE SCALE GENOMIC DNA]</scope>
    <source>
        <strain evidence="17 18">DSM 23814</strain>
    </source>
</reference>
<dbReference type="InterPro" id="IPR012910">
    <property type="entry name" value="Plug_dom"/>
</dbReference>
<dbReference type="InterPro" id="IPR011662">
    <property type="entry name" value="Secretin/TonB_short_N"/>
</dbReference>
<accession>A0A4Q7VUT2</accession>
<dbReference type="PANTHER" id="PTHR30069">
    <property type="entry name" value="TONB-DEPENDENT OUTER MEMBRANE RECEPTOR"/>
    <property type="match status" value="1"/>
</dbReference>
<dbReference type="Pfam" id="PF07715">
    <property type="entry name" value="Plug"/>
    <property type="match status" value="1"/>
</dbReference>
<sequence length="912" mass="98856">MANLTSDSYLPDAACGARRCISAVVLGALSALGLAATLAVVPVWAAEPNLAQTRNMYNISPGELGPALLSYAGQAGVNLSIDMNATRGLKTQGLTGQHPVLGGFEQLLAGTGLRIRKVGDGNYTLDTTVSPVAATPSVSAGSQTASPVAELSAITVTARTQSDLMSPTQQVAVIDREQLDTLRAGSDSVATVLSKVLPGMADSSHTITDYGQTLRGRNMLILVDGIPLNTNRDSSRNLANINPADIEQIEVLRGSSAIYGSGAAGGIVSIRTRGYDGEPRAETTVSATTPLSRLGAAGLGGGVQHYFSGGNDKIDYSLSLGASHTGGSYDARGTRLAPEPSQGDLFDSNIYNMSGKVGLQIDEKQRLQLALSHYDAKQDTDYASDPSVARQPPGSTGARSIRGLELDEQNRIRNTLASLEYQNRDIAGSTLAAQIYYRDFFTRFAPFDARGVSVRGANVDQVTQKSSVFGGRLTIKTPLTSDKNTQLTWGLDFNEERSEMPLDVFDPYEYDRSGGLHFRKTGSLTYMPPITTRSIGAFAQLEHRFNEHWAVQGGARYDRASVRFDDFTPLSQSRLANPGRVSGGTVHYGAWSYNAGVVYTPVKGQEFYASFSQGFELPDVGVQVRNATPTFNFGASNLEPVKTDSFELGWRGTFSNVSANLTVFQSKSDLGALQSFNNGLTLLRTKERIYGIEGGLDYYSDNNQWALGGTFTWMKGEEKPEDKDSYQNMTGYRIPPLKLTAYVEYTPSAKWSHRIQATHFASKDYRLDEKTSFGRWETAGYTTVDLISRWTIDDKNKVTFGIQNVLNRHYYPLYSQLMRNSNNTSRLPAAGAVLNVSYTHRWLPDIRLQRSGRSCAWAVATQAEAVLTPTGETDTARASYIGLALPCLLHEPKKGLIAQAVGFCFMFASIPG</sequence>
<name>A0A4Q7VUT2_9BURK</name>
<organism evidence="17 18">
    <name type="scientific">Advenella incenata</name>
    <dbReference type="NCBI Taxonomy" id="267800"/>
    <lineage>
        <taxon>Bacteria</taxon>
        <taxon>Pseudomonadati</taxon>
        <taxon>Pseudomonadota</taxon>
        <taxon>Betaproteobacteria</taxon>
        <taxon>Burkholderiales</taxon>
        <taxon>Alcaligenaceae</taxon>
    </lineage>
</organism>
<keyword evidence="11 12" id="KW-0998">Cell outer membrane</keyword>
<evidence type="ECO:0000259" key="16">
    <source>
        <dbReference type="SMART" id="SM00965"/>
    </source>
</evidence>
<evidence type="ECO:0000256" key="9">
    <source>
        <dbReference type="ARBA" id="ARBA00023136"/>
    </source>
</evidence>
<evidence type="ECO:0000256" key="7">
    <source>
        <dbReference type="ARBA" id="ARBA00023004"/>
    </source>
</evidence>
<keyword evidence="10 17" id="KW-0675">Receptor</keyword>
<dbReference type="InterPro" id="IPR000531">
    <property type="entry name" value="Beta-barrel_TonB"/>
</dbReference>
<dbReference type="Gene3D" id="2.40.170.20">
    <property type="entry name" value="TonB-dependent receptor, beta-barrel domain"/>
    <property type="match status" value="1"/>
</dbReference>
<feature type="domain" description="Secretin/TonB short N-terminal" evidence="16">
    <location>
        <begin position="77"/>
        <end position="128"/>
    </location>
</feature>
<keyword evidence="15" id="KW-1133">Transmembrane helix</keyword>
<dbReference type="SMART" id="SM00965">
    <property type="entry name" value="STN"/>
    <property type="match status" value="1"/>
</dbReference>
<dbReference type="InterPro" id="IPR036942">
    <property type="entry name" value="Beta-barrel_TonB_sf"/>
</dbReference>
<keyword evidence="8 13" id="KW-0798">TonB box</keyword>
<keyword evidence="5" id="KW-0406">Ion transport</keyword>
<dbReference type="InterPro" id="IPR037066">
    <property type="entry name" value="Plug_dom_sf"/>
</dbReference>
<comment type="similarity">
    <text evidence="2 12 13">Belongs to the TonB-dependent receptor family.</text>
</comment>
<protein>
    <submittedName>
        <fullName evidence="17">Iron complex outermembrane receptor protein</fullName>
    </submittedName>
</protein>
<dbReference type="SUPFAM" id="SSF56935">
    <property type="entry name" value="Porins"/>
    <property type="match status" value="1"/>
</dbReference>
<evidence type="ECO:0000256" key="2">
    <source>
        <dbReference type="ARBA" id="ARBA00009810"/>
    </source>
</evidence>
<comment type="caution">
    <text evidence="17">The sequence shown here is derived from an EMBL/GenBank/DDBJ whole genome shotgun (WGS) entry which is preliminary data.</text>
</comment>
<keyword evidence="18" id="KW-1185">Reference proteome</keyword>
<dbReference type="Pfam" id="PF00593">
    <property type="entry name" value="TonB_dep_Rec_b-barrel"/>
    <property type="match status" value="1"/>
</dbReference>
<keyword evidence="4 12" id="KW-1134">Transmembrane beta strand</keyword>
<keyword evidence="3 12" id="KW-0813">Transport</keyword>
<keyword evidence="5" id="KW-0410">Iron transport</keyword>
<evidence type="ECO:0000256" key="12">
    <source>
        <dbReference type="PROSITE-ProRule" id="PRU01360"/>
    </source>
</evidence>
<evidence type="ECO:0000256" key="14">
    <source>
        <dbReference type="SAM" id="MobiDB-lite"/>
    </source>
</evidence>
<dbReference type="GO" id="GO:0044718">
    <property type="term" value="P:siderophore transmembrane transport"/>
    <property type="evidence" value="ECO:0007669"/>
    <property type="project" value="TreeGrafter"/>
</dbReference>
<feature type="region of interest" description="Disordered" evidence="14">
    <location>
        <begin position="380"/>
        <end position="401"/>
    </location>
</feature>
<evidence type="ECO:0000256" key="15">
    <source>
        <dbReference type="SAM" id="Phobius"/>
    </source>
</evidence>
<evidence type="ECO:0000256" key="3">
    <source>
        <dbReference type="ARBA" id="ARBA00022448"/>
    </source>
</evidence>
<dbReference type="GO" id="GO:0015344">
    <property type="term" value="F:siderophore uptake transmembrane transporter activity"/>
    <property type="evidence" value="ECO:0007669"/>
    <property type="project" value="TreeGrafter"/>
</dbReference>
<feature type="transmembrane region" description="Helical" evidence="15">
    <location>
        <begin position="21"/>
        <end position="45"/>
    </location>
</feature>
<keyword evidence="6 12" id="KW-0812">Transmembrane</keyword>
<evidence type="ECO:0000256" key="11">
    <source>
        <dbReference type="ARBA" id="ARBA00023237"/>
    </source>
</evidence>
<dbReference type="InterPro" id="IPR010105">
    <property type="entry name" value="TonB_sidphr_rcpt"/>
</dbReference>
<evidence type="ECO:0000256" key="6">
    <source>
        <dbReference type="ARBA" id="ARBA00022692"/>
    </source>
</evidence>
<dbReference type="Proteomes" id="UP000293398">
    <property type="component" value="Unassembled WGS sequence"/>
</dbReference>
<evidence type="ECO:0000256" key="13">
    <source>
        <dbReference type="RuleBase" id="RU003357"/>
    </source>
</evidence>
<keyword evidence="9 12" id="KW-0472">Membrane</keyword>
<dbReference type="CDD" id="cd01347">
    <property type="entry name" value="ligand_gated_channel"/>
    <property type="match status" value="1"/>
</dbReference>
<evidence type="ECO:0000313" key="17">
    <source>
        <dbReference type="EMBL" id="RZU00391.1"/>
    </source>
</evidence>
<evidence type="ECO:0000256" key="8">
    <source>
        <dbReference type="ARBA" id="ARBA00023077"/>
    </source>
</evidence>
<dbReference type="Gene3D" id="2.170.130.10">
    <property type="entry name" value="TonB-dependent receptor, plug domain"/>
    <property type="match status" value="1"/>
</dbReference>
<gene>
    <name evidence="17" type="ORF">EV681_2199</name>
</gene>
<dbReference type="PROSITE" id="PS52016">
    <property type="entry name" value="TONB_DEPENDENT_REC_3"/>
    <property type="match status" value="1"/>
</dbReference>